<proteinExistence type="predicted"/>
<protein>
    <submittedName>
        <fullName evidence="1">Uncharacterized protein</fullName>
    </submittedName>
</protein>
<comment type="caution">
    <text evidence="1">The sequence shown here is derived from an EMBL/GenBank/DDBJ whole genome shotgun (WGS) entry which is preliminary data.</text>
</comment>
<name>I7KKJ4_9LACO</name>
<sequence>MECYLDGQKEDDTTWYIEIKETAIERRLICD</sequence>
<dbReference type="EMBL" id="CAKD01000005">
    <property type="protein sequence ID" value="CCI84544.1"/>
    <property type="molecule type" value="Genomic_DNA"/>
</dbReference>
<keyword evidence="2" id="KW-1185">Reference proteome</keyword>
<dbReference type="STRING" id="1423790.BN53_00205"/>
<accession>I7KKJ4</accession>
<dbReference type="Proteomes" id="UP000009311">
    <property type="component" value="Unassembled WGS sequence"/>
</dbReference>
<evidence type="ECO:0000313" key="2">
    <source>
        <dbReference type="Proteomes" id="UP000009311"/>
    </source>
</evidence>
<gene>
    <name evidence="1" type="ORF">BN53_00205</name>
</gene>
<reference evidence="1 2" key="1">
    <citation type="submission" date="2012-06" db="EMBL/GenBank/DDBJ databases">
        <title>Draft Genome Sequence of Lactobacillus pasteurii CRBIP 24.76T.</title>
        <authorList>
            <person name="Cousin S."/>
            <person name="Bouchier C."/>
            <person name="Loux V."/>
            <person name="Ma L."/>
            <person name="Creno S."/>
            <person name="Bizet C."/>
            <person name="Clermont D."/>
        </authorList>
    </citation>
    <scope>NUCLEOTIDE SEQUENCE [LARGE SCALE GENOMIC DNA]</scope>
    <source>
        <strain evidence="2">CRBIP 24.76T</strain>
    </source>
</reference>
<organism evidence="1 2">
    <name type="scientific">Lactobacillus pasteurii DSM 23907 = CRBIP 24.76</name>
    <dbReference type="NCBI Taxonomy" id="1423790"/>
    <lineage>
        <taxon>Bacteria</taxon>
        <taxon>Bacillati</taxon>
        <taxon>Bacillota</taxon>
        <taxon>Bacilli</taxon>
        <taxon>Lactobacillales</taxon>
        <taxon>Lactobacillaceae</taxon>
        <taxon>Lactobacillus</taxon>
    </lineage>
</organism>
<dbReference type="AlphaFoldDB" id="I7KKJ4"/>
<evidence type="ECO:0000313" key="1">
    <source>
        <dbReference type="EMBL" id="CCI84544.1"/>
    </source>
</evidence>